<keyword evidence="3" id="KW-1185">Reference proteome</keyword>
<gene>
    <name evidence="2" type="ORF">ACFPN2_26820</name>
</gene>
<dbReference type="EMBL" id="JBHSDU010000014">
    <property type="protein sequence ID" value="MFC4312727.1"/>
    <property type="molecule type" value="Genomic_DNA"/>
</dbReference>
<proteinExistence type="predicted"/>
<dbReference type="Pfam" id="PF00144">
    <property type="entry name" value="Beta-lactamase"/>
    <property type="match status" value="1"/>
</dbReference>
<dbReference type="Gene3D" id="3.40.710.10">
    <property type="entry name" value="DD-peptidase/beta-lactamase superfamily"/>
    <property type="match status" value="1"/>
</dbReference>
<dbReference type="InterPro" id="IPR012338">
    <property type="entry name" value="Beta-lactam/transpept-like"/>
</dbReference>
<organism evidence="2 3">
    <name type="scientific">Steroidobacter flavus</name>
    <dbReference type="NCBI Taxonomy" id="1842136"/>
    <lineage>
        <taxon>Bacteria</taxon>
        <taxon>Pseudomonadati</taxon>
        <taxon>Pseudomonadota</taxon>
        <taxon>Gammaproteobacteria</taxon>
        <taxon>Steroidobacterales</taxon>
        <taxon>Steroidobacteraceae</taxon>
        <taxon>Steroidobacter</taxon>
    </lineage>
</organism>
<evidence type="ECO:0000313" key="2">
    <source>
        <dbReference type="EMBL" id="MFC4312727.1"/>
    </source>
</evidence>
<dbReference type="Proteomes" id="UP001595904">
    <property type="component" value="Unassembled WGS sequence"/>
</dbReference>
<evidence type="ECO:0000313" key="3">
    <source>
        <dbReference type="Proteomes" id="UP001595904"/>
    </source>
</evidence>
<dbReference type="EC" id="3.-.-.-" evidence="2"/>
<name>A0ABV8SZ31_9GAMM</name>
<dbReference type="InterPro" id="IPR050789">
    <property type="entry name" value="Diverse_Enzym_Activities"/>
</dbReference>
<dbReference type="SUPFAM" id="SSF56601">
    <property type="entry name" value="beta-lactamase/transpeptidase-like"/>
    <property type="match status" value="1"/>
</dbReference>
<dbReference type="PANTHER" id="PTHR43283">
    <property type="entry name" value="BETA-LACTAMASE-RELATED"/>
    <property type="match status" value="1"/>
</dbReference>
<protein>
    <submittedName>
        <fullName evidence="2">Serine hydrolase domain-containing protein</fullName>
        <ecNumber evidence="2">3.-.-.-</ecNumber>
    </submittedName>
</protein>
<dbReference type="PANTHER" id="PTHR43283:SF14">
    <property type="entry name" value="BLL8153 PROTEIN"/>
    <property type="match status" value="1"/>
</dbReference>
<reference evidence="3" key="1">
    <citation type="journal article" date="2019" name="Int. J. Syst. Evol. Microbiol.">
        <title>The Global Catalogue of Microorganisms (GCM) 10K type strain sequencing project: providing services to taxonomists for standard genome sequencing and annotation.</title>
        <authorList>
            <consortium name="The Broad Institute Genomics Platform"/>
            <consortium name="The Broad Institute Genome Sequencing Center for Infectious Disease"/>
            <person name="Wu L."/>
            <person name="Ma J."/>
        </authorList>
    </citation>
    <scope>NUCLEOTIDE SEQUENCE [LARGE SCALE GENOMIC DNA]</scope>
    <source>
        <strain evidence="3">CGMCC 1.10759</strain>
    </source>
</reference>
<dbReference type="GO" id="GO:0016787">
    <property type="term" value="F:hydrolase activity"/>
    <property type="evidence" value="ECO:0007669"/>
    <property type="project" value="UniProtKB-KW"/>
</dbReference>
<evidence type="ECO:0000259" key="1">
    <source>
        <dbReference type="Pfam" id="PF00144"/>
    </source>
</evidence>
<accession>A0ABV8SZ31</accession>
<dbReference type="InterPro" id="IPR001466">
    <property type="entry name" value="Beta-lactam-related"/>
</dbReference>
<feature type="domain" description="Beta-lactamase-related" evidence="1">
    <location>
        <begin position="92"/>
        <end position="372"/>
    </location>
</feature>
<sequence length="392" mass="43693">MRTVDQAAATHFNEARNAAQVRVRNAYAGKLLPTDLVDLFKTHEWTFAQRTIACGPNPYPLPRASTTLEDVTFQSNGKQFDLADYVSRNRVAGLLLIKDGKVLREHYDLGIDQQTRWPSMSVAKSISTTLVGAAIHEGAIRSVDDLLTRYLPELNGTPYAQVTIKHLLQMATGLSWDEDQTDARSHRRSMLELQLDQKPGAITRYLASRDRIAPSGDRWEYSTGEVHIVGALLRATTGKWLCDYLSEKIWSKFSMEQPAQWWLETPGGLEIAGTGLDATLRDFGRFGLFFLNGGYAGGRQVLPDGWVPEATLSRKMGDKQVHYGYMWWPVAAADGTFADGAFSARGIFGQYIYINPVHQLIVVTLSARSKPRFAEGGMLDNDFFNGVVQAVR</sequence>
<keyword evidence="2" id="KW-0378">Hydrolase</keyword>
<comment type="caution">
    <text evidence="2">The sequence shown here is derived from an EMBL/GenBank/DDBJ whole genome shotgun (WGS) entry which is preliminary data.</text>
</comment>
<dbReference type="RefSeq" id="WP_380602365.1">
    <property type="nucleotide sequence ID" value="NZ_JBHSDU010000014.1"/>
</dbReference>